<dbReference type="CDD" id="cd16922">
    <property type="entry name" value="HATPase_EvgS-ArcB-TorS-like"/>
    <property type="match status" value="1"/>
</dbReference>
<dbReference type="FunFam" id="3.30.565.10:FF:000010">
    <property type="entry name" value="Sensor histidine kinase RcsC"/>
    <property type="match status" value="1"/>
</dbReference>
<dbReference type="EMBL" id="JACADJ010000054">
    <property type="protein sequence ID" value="NWH05987.1"/>
    <property type="molecule type" value="Genomic_DNA"/>
</dbReference>
<feature type="domain" description="Response regulatory" evidence="14">
    <location>
        <begin position="569"/>
        <end position="687"/>
    </location>
</feature>
<dbReference type="EC" id="2.7.13.3" evidence="2"/>
<feature type="domain" description="Histidine kinase" evidence="13">
    <location>
        <begin position="177"/>
        <end position="398"/>
    </location>
</feature>
<evidence type="ECO:0000256" key="6">
    <source>
        <dbReference type="ARBA" id="ARBA00022777"/>
    </source>
</evidence>
<keyword evidence="12" id="KW-0472">Membrane</keyword>
<evidence type="ECO:0000256" key="7">
    <source>
        <dbReference type="ARBA" id="ARBA00022840"/>
    </source>
</evidence>
<gene>
    <name evidence="15" type="ORF">HXW94_13485</name>
</gene>
<feature type="transmembrane region" description="Helical" evidence="12">
    <location>
        <begin position="79"/>
        <end position="102"/>
    </location>
</feature>
<dbReference type="RefSeq" id="WP_178367442.1">
    <property type="nucleotide sequence ID" value="NZ_JACADJ010000054.1"/>
</dbReference>
<keyword evidence="7" id="KW-0067">ATP-binding</keyword>
<evidence type="ECO:0000256" key="1">
    <source>
        <dbReference type="ARBA" id="ARBA00000085"/>
    </source>
</evidence>
<feature type="modified residue" description="4-aspartylphosphate" evidence="11">
    <location>
        <position position="471"/>
    </location>
</feature>
<keyword evidence="6" id="KW-0418">Kinase</keyword>
<protein>
    <recommendedName>
        <fullName evidence="10">Sensory/regulatory protein RpfC</fullName>
        <ecNumber evidence="2">2.7.13.3</ecNumber>
    </recommendedName>
</protein>
<dbReference type="InterPro" id="IPR036890">
    <property type="entry name" value="HATPase_C_sf"/>
</dbReference>
<dbReference type="SUPFAM" id="SSF52172">
    <property type="entry name" value="CheY-like"/>
    <property type="match status" value="2"/>
</dbReference>
<comment type="catalytic activity">
    <reaction evidence="1">
        <text>ATP + protein L-histidine = ADP + protein N-phospho-L-histidine.</text>
        <dbReference type="EC" id="2.7.13.3"/>
    </reaction>
</comment>
<keyword evidence="12" id="KW-0812">Transmembrane</keyword>
<dbReference type="PANTHER" id="PTHR45339:SF5">
    <property type="entry name" value="HISTIDINE KINASE"/>
    <property type="match status" value="1"/>
</dbReference>
<dbReference type="Proteomes" id="UP000553343">
    <property type="component" value="Unassembled WGS sequence"/>
</dbReference>
<dbReference type="Gene3D" id="6.10.340.10">
    <property type="match status" value="1"/>
</dbReference>
<accession>A0A850TCL0</accession>
<dbReference type="InterPro" id="IPR004358">
    <property type="entry name" value="Sig_transdc_His_kin-like_C"/>
</dbReference>
<dbReference type="SUPFAM" id="SSF47384">
    <property type="entry name" value="Homodimeric domain of signal transducing histidine kinase"/>
    <property type="match status" value="1"/>
</dbReference>
<dbReference type="InterPro" id="IPR001789">
    <property type="entry name" value="Sig_transdc_resp-reg_receiver"/>
</dbReference>
<dbReference type="InterPro" id="IPR005467">
    <property type="entry name" value="His_kinase_dom"/>
</dbReference>
<keyword evidence="4" id="KW-0808">Transferase</keyword>
<dbReference type="Gene3D" id="3.30.565.10">
    <property type="entry name" value="Histidine kinase-like ATPase, C-terminal domain"/>
    <property type="match status" value="1"/>
</dbReference>
<dbReference type="GO" id="GO:0000155">
    <property type="term" value="F:phosphorelay sensor kinase activity"/>
    <property type="evidence" value="ECO:0007669"/>
    <property type="project" value="InterPro"/>
</dbReference>
<dbReference type="SUPFAM" id="SSF55874">
    <property type="entry name" value="ATPase domain of HSP90 chaperone/DNA topoisomerase II/histidine kinase"/>
    <property type="match status" value="1"/>
</dbReference>
<proteinExistence type="predicted"/>
<dbReference type="PRINTS" id="PR00344">
    <property type="entry name" value="BCTRLSENSOR"/>
</dbReference>
<evidence type="ECO:0000256" key="11">
    <source>
        <dbReference type="PROSITE-ProRule" id="PRU00169"/>
    </source>
</evidence>
<name>A0A850TCL0_9BACT</name>
<evidence type="ECO:0000256" key="9">
    <source>
        <dbReference type="ARBA" id="ARBA00064003"/>
    </source>
</evidence>
<keyword evidence="5" id="KW-0547">Nucleotide-binding</keyword>
<dbReference type="SMART" id="SM00388">
    <property type="entry name" value="HisKA"/>
    <property type="match status" value="1"/>
</dbReference>
<keyword evidence="8" id="KW-0902">Two-component regulatory system</keyword>
<dbReference type="CDD" id="cd17546">
    <property type="entry name" value="REC_hyHK_CKI1_RcsC-like"/>
    <property type="match status" value="1"/>
</dbReference>
<dbReference type="SMART" id="SM00387">
    <property type="entry name" value="HATPase_c"/>
    <property type="match status" value="1"/>
</dbReference>
<dbReference type="Gene3D" id="1.10.287.130">
    <property type="match status" value="1"/>
</dbReference>
<reference evidence="15 16" key="1">
    <citation type="submission" date="2020-06" db="EMBL/GenBank/DDBJ databases">
        <title>High-quality draft genome of sulfate reducer Desulfobacter latus type strain AcrS2 isolated from marine sediment.</title>
        <authorList>
            <person name="Hoppe M."/>
            <person name="Larsen C.K."/>
            <person name="Marshall I.P.G."/>
            <person name="Schramm A."/>
            <person name="Marietou A.G."/>
        </authorList>
    </citation>
    <scope>NUCLEOTIDE SEQUENCE [LARGE SCALE GENOMIC DNA]</scope>
    <source>
        <strain evidence="15 16">AcRS2</strain>
    </source>
</reference>
<evidence type="ECO:0000256" key="12">
    <source>
        <dbReference type="SAM" id="Phobius"/>
    </source>
</evidence>
<comment type="caution">
    <text evidence="15">The sequence shown here is derived from an EMBL/GenBank/DDBJ whole genome shotgun (WGS) entry which is preliminary data.</text>
</comment>
<keyword evidence="16" id="KW-1185">Reference proteome</keyword>
<dbReference type="PROSITE" id="PS50110">
    <property type="entry name" value="RESPONSE_REGULATORY"/>
    <property type="match status" value="2"/>
</dbReference>
<feature type="modified residue" description="4-aspartylphosphate" evidence="11">
    <location>
        <position position="618"/>
    </location>
</feature>
<dbReference type="PROSITE" id="PS50109">
    <property type="entry name" value="HIS_KIN"/>
    <property type="match status" value="1"/>
</dbReference>
<dbReference type="InterPro" id="IPR003661">
    <property type="entry name" value="HisK_dim/P_dom"/>
</dbReference>
<dbReference type="Pfam" id="PF02518">
    <property type="entry name" value="HATPase_c"/>
    <property type="match status" value="1"/>
</dbReference>
<dbReference type="FunFam" id="1.10.287.130:FF:000002">
    <property type="entry name" value="Two-component osmosensing histidine kinase"/>
    <property type="match status" value="1"/>
</dbReference>
<dbReference type="CDD" id="cd00082">
    <property type="entry name" value="HisKA"/>
    <property type="match status" value="1"/>
</dbReference>
<dbReference type="InterPro" id="IPR003594">
    <property type="entry name" value="HATPase_dom"/>
</dbReference>
<comment type="subunit">
    <text evidence="9">At low DSF concentrations, interacts with RpfF.</text>
</comment>
<dbReference type="SMART" id="SM00448">
    <property type="entry name" value="REC"/>
    <property type="match status" value="2"/>
</dbReference>
<keyword evidence="12" id="KW-1133">Transmembrane helix</keyword>
<evidence type="ECO:0000256" key="10">
    <source>
        <dbReference type="ARBA" id="ARBA00068150"/>
    </source>
</evidence>
<evidence type="ECO:0000256" key="5">
    <source>
        <dbReference type="ARBA" id="ARBA00022741"/>
    </source>
</evidence>
<dbReference type="GO" id="GO:0005524">
    <property type="term" value="F:ATP binding"/>
    <property type="evidence" value="ECO:0007669"/>
    <property type="project" value="UniProtKB-KW"/>
</dbReference>
<evidence type="ECO:0000256" key="8">
    <source>
        <dbReference type="ARBA" id="ARBA00023012"/>
    </source>
</evidence>
<dbReference type="Pfam" id="PF00512">
    <property type="entry name" value="HisKA"/>
    <property type="match status" value="1"/>
</dbReference>
<evidence type="ECO:0000256" key="2">
    <source>
        <dbReference type="ARBA" id="ARBA00012438"/>
    </source>
</evidence>
<feature type="domain" description="Response regulatory" evidence="14">
    <location>
        <begin position="417"/>
        <end position="538"/>
    </location>
</feature>
<evidence type="ECO:0000313" key="15">
    <source>
        <dbReference type="EMBL" id="NWH05987.1"/>
    </source>
</evidence>
<dbReference type="AlphaFoldDB" id="A0A850TCL0"/>
<evidence type="ECO:0000256" key="3">
    <source>
        <dbReference type="ARBA" id="ARBA00022553"/>
    </source>
</evidence>
<evidence type="ECO:0000256" key="4">
    <source>
        <dbReference type="ARBA" id="ARBA00022679"/>
    </source>
</evidence>
<dbReference type="PANTHER" id="PTHR45339">
    <property type="entry name" value="HYBRID SIGNAL TRANSDUCTION HISTIDINE KINASE J"/>
    <property type="match status" value="1"/>
</dbReference>
<evidence type="ECO:0000259" key="13">
    <source>
        <dbReference type="PROSITE" id="PS50109"/>
    </source>
</evidence>
<dbReference type="InterPro" id="IPR036097">
    <property type="entry name" value="HisK_dim/P_sf"/>
</dbReference>
<evidence type="ECO:0000313" key="16">
    <source>
        <dbReference type="Proteomes" id="UP000553343"/>
    </source>
</evidence>
<keyword evidence="3 11" id="KW-0597">Phosphoprotein</keyword>
<sequence>MADDAVSAVAAMRDQMPVFENRTHSVQDLELKINNLIQSLIEDGIRAEADRTLILYKIDEIEKQTRRLQELKSQLHQRLIRLSIITVIVTALVLFILTRIIVEQPLKKLAGVIGQIRKGGSPLIPYQGRFDQVGSLAGALRAFNDTVIKLKQSEKRLKQAKIDAEAGSLAKGQFLANMSHEIRTPMNGVIGMLSLLSDTRLDGEQKDLVKIAKSSANSLLSIINDILDFSKIEAGKMEMELLDFNLTDLIEEITQVMSIHAEKKHLELTSYIQPEVPAMVKGDPGRIKQVMINLINNAVKFTPKGSISISVERVHETGETVWIRVAVKDMGPGIPPERAESLFKAFSQLDASTTRKHGGTGLGLAISKQLVDLMNGEIGVDCDKAPGAVFWFTLPMVRQPLQYEDTAGTQEAVARNHVLVVDDNAANRRLLSAYLEKWGCRCALAENGSQALSRLRTAGEENLPFDIVIIDYMMPEMSGDVLGRQIKADPAFKDIHMILMTTRELRKNTAKMKGIGFSAFLFKPIKRQDLFHCIARCCVPGYTSEDSSAQDAALVGRHSFSVDPERAVRILVVEDNPINQKVAVMSLNKMGYDTDLAKNGKEAVEAVRKFSYDMVFMDMHMPELDGLEATKIIRSDPDIPRPDLPIVALTASAMKEDREKCLDAGMHDYLSKPITPQKLMLMVEKWISASPDRIGTFAHKDMRSPEKSRRKGHGLVVN</sequence>
<organism evidence="15 16">
    <name type="scientific">Desulfobacter latus</name>
    <dbReference type="NCBI Taxonomy" id="2292"/>
    <lineage>
        <taxon>Bacteria</taxon>
        <taxon>Pseudomonadati</taxon>
        <taxon>Thermodesulfobacteriota</taxon>
        <taxon>Desulfobacteria</taxon>
        <taxon>Desulfobacterales</taxon>
        <taxon>Desulfobacteraceae</taxon>
        <taxon>Desulfobacter</taxon>
    </lineage>
</organism>
<dbReference type="Pfam" id="PF00072">
    <property type="entry name" value="Response_reg"/>
    <property type="match status" value="2"/>
</dbReference>
<evidence type="ECO:0000259" key="14">
    <source>
        <dbReference type="PROSITE" id="PS50110"/>
    </source>
</evidence>
<dbReference type="Gene3D" id="3.40.50.2300">
    <property type="match status" value="2"/>
</dbReference>
<dbReference type="InterPro" id="IPR011006">
    <property type="entry name" value="CheY-like_superfamily"/>
</dbReference>